<dbReference type="InterPro" id="IPR048519">
    <property type="entry name" value="Gfd2/YDR514C-like_C"/>
</dbReference>
<feature type="domain" description="Gfd2/YDR514C-like C-terminal" evidence="1">
    <location>
        <begin position="168"/>
        <end position="349"/>
    </location>
</feature>
<evidence type="ECO:0000259" key="1">
    <source>
        <dbReference type="Pfam" id="PF21762"/>
    </source>
</evidence>
<reference evidence="2 3" key="1">
    <citation type="submission" date="2024-01" db="EMBL/GenBank/DDBJ databases">
        <title>A draft genome for the cacao thread blight pathogen Marasmiellus scandens.</title>
        <authorList>
            <person name="Baruah I.K."/>
            <person name="Leung J."/>
            <person name="Bukari Y."/>
            <person name="Amoako-Attah I."/>
            <person name="Meinhardt L.W."/>
            <person name="Bailey B.A."/>
            <person name="Cohen S.P."/>
        </authorList>
    </citation>
    <scope>NUCLEOTIDE SEQUENCE [LARGE SCALE GENOMIC DNA]</scope>
    <source>
        <strain evidence="2 3">GH-19</strain>
    </source>
</reference>
<dbReference type="PANTHER" id="PTHR28083">
    <property type="entry name" value="GOOD FOR FULL DBP5 ACTIVITY PROTEIN 2"/>
    <property type="match status" value="1"/>
</dbReference>
<evidence type="ECO:0000313" key="3">
    <source>
        <dbReference type="Proteomes" id="UP001498398"/>
    </source>
</evidence>
<dbReference type="InterPro" id="IPR036397">
    <property type="entry name" value="RNaseH_sf"/>
</dbReference>
<dbReference type="Proteomes" id="UP001498398">
    <property type="component" value="Unassembled WGS sequence"/>
</dbReference>
<dbReference type="InterPro" id="IPR040151">
    <property type="entry name" value="Gfd2/YDR514C-like"/>
</dbReference>
<comment type="caution">
    <text evidence="2">The sequence shown here is derived from an EMBL/GenBank/DDBJ whole genome shotgun (WGS) entry which is preliminary data.</text>
</comment>
<organism evidence="2 3">
    <name type="scientific">Marasmiellus scandens</name>
    <dbReference type="NCBI Taxonomy" id="2682957"/>
    <lineage>
        <taxon>Eukaryota</taxon>
        <taxon>Fungi</taxon>
        <taxon>Dikarya</taxon>
        <taxon>Basidiomycota</taxon>
        <taxon>Agaricomycotina</taxon>
        <taxon>Agaricomycetes</taxon>
        <taxon>Agaricomycetidae</taxon>
        <taxon>Agaricales</taxon>
        <taxon>Marasmiineae</taxon>
        <taxon>Omphalotaceae</taxon>
        <taxon>Marasmiellus</taxon>
    </lineage>
</organism>
<dbReference type="PANTHER" id="PTHR28083:SF1">
    <property type="entry name" value="GOOD FOR FULL DBP5 ACTIVITY PROTEIN 2"/>
    <property type="match status" value="1"/>
</dbReference>
<dbReference type="EMBL" id="JBANRG010000002">
    <property type="protein sequence ID" value="KAK7470527.1"/>
    <property type="molecule type" value="Genomic_DNA"/>
</dbReference>
<dbReference type="Gene3D" id="3.30.420.10">
    <property type="entry name" value="Ribonuclease H-like superfamily/Ribonuclease H"/>
    <property type="match status" value="1"/>
</dbReference>
<evidence type="ECO:0000313" key="2">
    <source>
        <dbReference type="EMBL" id="KAK7470527.1"/>
    </source>
</evidence>
<proteinExistence type="predicted"/>
<gene>
    <name evidence="2" type="ORF">VKT23_001952</name>
</gene>
<name>A0ABR1K1W3_9AGAR</name>
<sequence>MTVGSPIITGYYRYTDIWFQWAEKSLLNPGDRDAVKAILAHDALVHQDHPLCLPDQEGAQLFLGSFPNGEKRLMFSSKQIDYIRYWLHAMKLTPEIIPLPYSDCLLLESSLRGIEPIVFKTGGELKKCNKDLDKINKKLKKANNPTLANRRQIFDRSRTLFQEKKGAWLAVDFEGWERDHTAITEFGWSAIHWEDGTEVQEDGHLIVKEHQLYTNGTYVRDNRNHFSFGTSQILNKPEFKKSIHDLFARMKSYGAVFLVFHDNSQDIKYLKSSMVSAPMEGLSYDPPSNSPTTGLFVVDTSDLFAALEGEGYSNRRSLERMCNFLRIPTQYLHNAGNDAHYTLLACKEMVNGEQLDKQREQRWPDRTNSGEVQVQWKPWEMDSDYSDQEGFI</sequence>
<accession>A0ABR1K1W3</accession>
<dbReference type="SUPFAM" id="SSF53098">
    <property type="entry name" value="Ribonuclease H-like"/>
    <property type="match status" value="1"/>
</dbReference>
<dbReference type="Pfam" id="PF21762">
    <property type="entry name" value="DEDDh_C"/>
    <property type="match status" value="1"/>
</dbReference>
<dbReference type="InterPro" id="IPR012337">
    <property type="entry name" value="RNaseH-like_sf"/>
</dbReference>
<keyword evidence="3" id="KW-1185">Reference proteome</keyword>
<protein>
    <recommendedName>
        <fullName evidence="1">Gfd2/YDR514C-like C-terminal domain-containing protein</fullName>
    </recommendedName>
</protein>